<dbReference type="EC" id="2.7.11.1" evidence="1"/>
<evidence type="ECO:0000313" key="13">
    <source>
        <dbReference type="Proteomes" id="UP000078387"/>
    </source>
</evidence>
<comment type="catalytic activity">
    <reaction evidence="7">
        <text>L-threonyl-[protein] + ATP = O-phospho-L-threonyl-[protein] + ADP + H(+)</text>
        <dbReference type="Rhea" id="RHEA:46608"/>
        <dbReference type="Rhea" id="RHEA-COMP:11060"/>
        <dbReference type="Rhea" id="RHEA-COMP:11605"/>
        <dbReference type="ChEBI" id="CHEBI:15378"/>
        <dbReference type="ChEBI" id="CHEBI:30013"/>
        <dbReference type="ChEBI" id="CHEBI:30616"/>
        <dbReference type="ChEBI" id="CHEBI:61977"/>
        <dbReference type="ChEBI" id="CHEBI:456216"/>
        <dbReference type="EC" id="2.7.11.1"/>
    </reaction>
</comment>
<evidence type="ECO:0000256" key="2">
    <source>
        <dbReference type="ARBA" id="ARBA00022527"/>
    </source>
</evidence>
<feature type="region of interest" description="Disordered" evidence="10">
    <location>
        <begin position="445"/>
        <end position="482"/>
    </location>
</feature>
<reference evidence="12 13" key="1">
    <citation type="submission" date="2016-05" db="EMBL/GenBank/DDBJ databases">
        <title>First whole genome sequencing of Entamoeba histolytica HM1:IMSS-clone-6.</title>
        <authorList>
            <person name="Mukherjee Avik.K."/>
            <person name="Izumyama S."/>
            <person name="Nakada-Tsukui K."/>
            <person name="Nozaki T."/>
        </authorList>
    </citation>
    <scope>NUCLEOTIDE SEQUENCE [LARGE SCALE GENOMIC DNA]</scope>
    <source>
        <strain evidence="12 13">HM1:IMSS clone 6</strain>
    </source>
</reference>
<keyword evidence="4 9" id="KW-0547">Nucleotide-binding</keyword>
<feature type="compositionally biased region" description="Polar residues" evidence="10">
    <location>
        <begin position="397"/>
        <end position="406"/>
    </location>
</feature>
<dbReference type="Pfam" id="PF00069">
    <property type="entry name" value="Pkinase"/>
    <property type="match status" value="1"/>
</dbReference>
<dbReference type="VEuPathDB" id="AmoebaDB:KM1_152050"/>
<dbReference type="Proteomes" id="UP000078387">
    <property type="component" value="Unassembled WGS sequence"/>
</dbReference>
<evidence type="ECO:0000256" key="7">
    <source>
        <dbReference type="ARBA" id="ARBA00047899"/>
    </source>
</evidence>
<dbReference type="InterPro" id="IPR017441">
    <property type="entry name" value="Protein_kinase_ATP_BS"/>
</dbReference>
<evidence type="ECO:0000256" key="9">
    <source>
        <dbReference type="PROSITE-ProRule" id="PRU10141"/>
    </source>
</evidence>
<dbReference type="VEuPathDB" id="AmoebaDB:EHI7A_082510"/>
<dbReference type="OMA" id="LLMEYMA"/>
<feature type="compositionally biased region" description="Basic and acidic residues" evidence="10">
    <location>
        <begin position="445"/>
        <end position="455"/>
    </location>
</feature>
<dbReference type="SMART" id="SM00220">
    <property type="entry name" value="S_TKc"/>
    <property type="match status" value="1"/>
</dbReference>
<proteinExistence type="predicted"/>
<evidence type="ECO:0000313" key="12">
    <source>
        <dbReference type="EMBL" id="GAT92668.1"/>
    </source>
</evidence>
<evidence type="ECO:0000256" key="8">
    <source>
        <dbReference type="ARBA" id="ARBA00048679"/>
    </source>
</evidence>
<evidence type="ECO:0000256" key="4">
    <source>
        <dbReference type="ARBA" id="ARBA00022741"/>
    </source>
</evidence>
<dbReference type="VEuPathDB" id="AmoebaDB:EHI_103290"/>
<keyword evidence="6 9" id="KW-0067">ATP-binding</keyword>
<evidence type="ECO:0000256" key="5">
    <source>
        <dbReference type="ARBA" id="ARBA00022777"/>
    </source>
</evidence>
<sequence length="552" mass="63112">MGNTQIQLGNQSILIERELGSGGFGKLYLAHPQNNLSINYALKAQSFFDQQRLDQIKKEIAIQKKCCQCEFVCQLYLSAAFSNPRKEVLMLMEYCPSSLVQILEKSYPKGLQESIVLGIFYQIANAISFLHSQSPPIVHRDIKIENILFSSTRKFKLIDFGSATFEPELLRKQGDCGTIEEEVNKMTTPEYRAPELINVYEYLPIGCKSDVWAFGCLIYKCLTLHTPFEDSPMKILAVKYDLPNCSPLLQTLFKMMFIRNPVQRADIFQVLGFITDATKLPNPYISFRKPFQLYHNQNVQQPQQQYIKDDIKIQKQSCYQNIQQNEVKHKDDNIKVSGTKTSVISNQQNTSETSKKTHVEINENTINICGKLAKGLPRSPRIANTHSSKLPKEPPKTNESYQSHDFGTFNFNEPVKVCIPRQKQETSQSFEFKDKCSFDEADQDKKQLHTNHDSHQQSLKISKTKQPHLSSEQTNELSPSLFNFNSTTPSYIPQAKVIHQTTSNSSFDFGQSSFNSTQSQKKEFNSFNFDSQPMTSIPSPMPKQRISSTFVF</sequence>
<dbReference type="InterPro" id="IPR000719">
    <property type="entry name" value="Prot_kinase_dom"/>
</dbReference>
<feature type="region of interest" description="Disordered" evidence="10">
    <location>
        <begin position="376"/>
        <end position="406"/>
    </location>
</feature>
<comment type="caution">
    <text evidence="12">The sequence shown here is derived from an EMBL/GenBank/DDBJ whole genome shotgun (WGS) entry which is preliminary data.</text>
</comment>
<dbReference type="PROSITE" id="PS00108">
    <property type="entry name" value="PROTEIN_KINASE_ST"/>
    <property type="match status" value="1"/>
</dbReference>
<dbReference type="PANTHER" id="PTHR22967">
    <property type="entry name" value="SERINE/THREONINE PROTEIN KINASE"/>
    <property type="match status" value="1"/>
</dbReference>
<evidence type="ECO:0000256" key="10">
    <source>
        <dbReference type="SAM" id="MobiDB-lite"/>
    </source>
</evidence>
<protein>
    <recommendedName>
        <fullName evidence="1">non-specific serine/threonine protein kinase</fullName>
        <ecNumber evidence="1">2.7.11.1</ecNumber>
    </recommendedName>
</protein>
<feature type="binding site" evidence="9">
    <location>
        <position position="43"/>
    </location>
    <ligand>
        <name>ATP</name>
        <dbReference type="ChEBI" id="CHEBI:30616"/>
    </ligand>
</feature>
<dbReference type="VEuPathDB" id="AmoebaDB:EHI5A_124150"/>
<comment type="catalytic activity">
    <reaction evidence="8">
        <text>L-seryl-[protein] + ATP = O-phospho-L-seryl-[protein] + ADP + H(+)</text>
        <dbReference type="Rhea" id="RHEA:17989"/>
        <dbReference type="Rhea" id="RHEA-COMP:9863"/>
        <dbReference type="Rhea" id="RHEA-COMP:11604"/>
        <dbReference type="ChEBI" id="CHEBI:15378"/>
        <dbReference type="ChEBI" id="CHEBI:29999"/>
        <dbReference type="ChEBI" id="CHEBI:30616"/>
        <dbReference type="ChEBI" id="CHEBI:83421"/>
        <dbReference type="ChEBI" id="CHEBI:456216"/>
        <dbReference type="EC" id="2.7.11.1"/>
    </reaction>
</comment>
<dbReference type="InterPro" id="IPR008271">
    <property type="entry name" value="Ser/Thr_kinase_AS"/>
</dbReference>
<dbReference type="Gene3D" id="1.10.510.10">
    <property type="entry name" value="Transferase(Phosphotransferase) domain 1"/>
    <property type="match status" value="1"/>
</dbReference>
<keyword evidence="2" id="KW-0723">Serine/threonine-protein kinase</keyword>
<evidence type="ECO:0000256" key="3">
    <source>
        <dbReference type="ARBA" id="ARBA00022679"/>
    </source>
</evidence>
<dbReference type="PROSITE" id="PS50011">
    <property type="entry name" value="PROTEIN_KINASE_DOM"/>
    <property type="match status" value="1"/>
</dbReference>
<dbReference type="GO" id="GO:0004674">
    <property type="term" value="F:protein serine/threonine kinase activity"/>
    <property type="evidence" value="ECO:0007669"/>
    <property type="project" value="UniProtKB-KW"/>
</dbReference>
<dbReference type="CDD" id="cd13985">
    <property type="entry name" value="STKc_GAK_like"/>
    <property type="match status" value="1"/>
</dbReference>
<feature type="domain" description="Protein kinase" evidence="11">
    <location>
        <begin position="13"/>
        <end position="285"/>
    </location>
</feature>
<dbReference type="EMBL" id="BDEQ01000001">
    <property type="protein sequence ID" value="GAT92668.1"/>
    <property type="molecule type" value="Genomic_DNA"/>
</dbReference>
<keyword evidence="3" id="KW-0808">Transferase</keyword>
<dbReference type="GO" id="GO:0005524">
    <property type="term" value="F:ATP binding"/>
    <property type="evidence" value="ECO:0007669"/>
    <property type="project" value="UniProtKB-UniRule"/>
</dbReference>
<gene>
    <name evidence="12" type="ORF">CL6EHI_103290</name>
</gene>
<evidence type="ECO:0000256" key="6">
    <source>
        <dbReference type="ARBA" id="ARBA00022840"/>
    </source>
</evidence>
<evidence type="ECO:0000259" key="11">
    <source>
        <dbReference type="PROSITE" id="PS50011"/>
    </source>
</evidence>
<dbReference type="InterPro" id="IPR011009">
    <property type="entry name" value="Kinase-like_dom_sf"/>
</dbReference>
<dbReference type="PANTHER" id="PTHR22967:SF57">
    <property type="entry name" value="AUXILIN, ISOFORM A-RELATED"/>
    <property type="match status" value="1"/>
</dbReference>
<name>A0A5K1VK84_ENTHI</name>
<organism evidence="12 13">
    <name type="scientific">Entamoeba histolytica</name>
    <dbReference type="NCBI Taxonomy" id="5759"/>
    <lineage>
        <taxon>Eukaryota</taxon>
        <taxon>Amoebozoa</taxon>
        <taxon>Evosea</taxon>
        <taxon>Archamoebae</taxon>
        <taxon>Mastigamoebida</taxon>
        <taxon>Entamoebidae</taxon>
        <taxon>Entamoeba</taxon>
    </lineage>
</organism>
<feature type="compositionally biased region" description="Polar residues" evidence="10">
    <location>
        <begin position="467"/>
        <end position="482"/>
    </location>
</feature>
<keyword evidence="5 12" id="KW-0418">Kinase</keyword>
<dbReference type="FunFam" id="1.10.510.10:FF:001347">
    <property type="entry name" value="Actin-regulating kinase, putative"/>
    <property type="match status" value="1"/>
</dbReference>
<dbReference type="SUPFAM" id="SSF56112">
    <property type="entry name" value="Protein kinase-like (PK-like)"/>
    <property type="match status" value="1"/>
</dbReference>
<dbReference type="PROSITE" id="PS00107">
    <property type="entry name" value="PROTEIN_KINASE_ATP"/>
    <property type="match status" value="1"/>
</dbReference>
<dbReference type="AlphaFoldDB" id="A0A5K1VK84"/>
<dbReference type="VEuPathDB" id="AmoebaDB:EHI8A_084300"/>
<accession>A0A5K1VK84</accession>
<evidence type="ECO:0000256" key="1">
    <source>
        <dbReference type="ARBA" id="ARBA00012513"/>
    </source>
</evidence>
<dbReference type="GO" id="GO:0005737">
    <property type="term" value="C:cytoplasm"/>
    <property type="evidence" value="ECO:0007669"/>
    <property type="project" value="TreeGrafter"/>
</dbReference>